<evidence type="ECO:0000256" key="5">
    <source>
        <dbReference type="ARBA" id="ARBA00022786"/>
    </source>
</evidence>
<comment type="similarity">
    <text evidence="1">Belongs to the ATP-dependent AMP-binding enzyme family.</text>
</comment>
<dbReference type="InterPro" id="IPR020845">
    <property type="entry name" value="AMP-binding_CS"/>
</dbReference>
<accession>A0A401KS28</accession>
<keyword evidence="7" id="KW-0443">Lipid metabolism</keyword>
<feature type="compositionally biased region" description="Basic and acidic residues" evidence="8">
    <location>
        <begin position="654"/>
        <end position="663"/>
    </location>
</feature>
<dbReference type="InterPro" id="IPR036047">
    <property type="entry name" value="F-box-like_dom_sf"/>
</dbReference>
<dbReference type="InterPro" id="IPR042099">
    <property type="entry name" value="ANL_N_sf"/>
</dbReference>
<feature type="domain" description="F-box/LRR-repeat protein 15-like leucin rich repeat" evidence="12">
    <location>
        <begin position="744"/>
        <end position="837"/>
    </location>
</feature>
<evidence type="ECO:0000256" key="4">
    <source>
        <dbReference type="ARBA" id="ARBA00022737"/>
    </source>
</evidence>
<dbReference type="PROSITE" id="PS00455">
    <property type="entry name" value="AMP_BINDING"/>
    <property type="match status" value="1"/>
</dbReference>
<evidence type="ECO:0000259" key="11">
    <source>
        <dbReference type="Pfam" id="PF13193"/>
    </source>
</evidence>
<evidence type="ECO:0000259" key="9">
    <source>
        <dbReference type="Pfam" id="PF00501"/>
    </source>
</evidence>
<dbReference type="GO" id="GO:0019005">
    <property type="term" value="C:SCF ubiquitin ligase complex"/>
    <property type="evidence" value="ECO:0007669"/>
    <property type="project" value="UniProtKB-ARBA"/>
</dbReference>
<dbReference type="PANTHER" id="PTHR43859:SF4">
    <property type="entry name" value="BUTANOATE--COA LIGASE AAE1-RELATED"/>
    <property type="match status" value="1"/>
</dbReference>
<name>A0A401KS28_ASPAW</name>
<evidence type="ECO:0000259" key="10">
    <source>
        <dbReference type="Pfam" id="PF12937"/>
    </source>
</evidence>
<evidence type="ECO:0000313" key="13">
    <source>
        <dbReference type="EMBL" id="GCB22090.1"/>
    </source>
</evidence>
<feature type="region of interest" description="Disordered" evidence="8">
    <location>
        <begin position="604"/>
        <end position="668"/>
    </location>
</feature>
<dbReference type="STRING" id="105351.A0A401KS28"/>
<dbReference type="Pfam" id="PF25372">
    <property type="entry name" value="DUF7885"/>
    <property type="match status" value="2"/>
</dbReference>
<dbReference type="Gene3D" id="3.40.50.12780">
    <property type="entry name" value="N-terminal domain of ligase-like"/>
    <property type="match status" value="1"/>
</dbReference>
<dbReference type="FunFam" id="3.80.10.10:FF:000381">
    <property type="entry name" value="Ubiquitin ligase complex F-box protein GRR1"/>
    <property type="match status" value="1"/>
</dbReference>
<evidence type="ECO:0000259" key="12">
    <source>
        <dbReference type="Pfam" id="PF25372"/>
    </source>
</evidence>
<evidence type="ECO:0000256" key="1">
    <source>
        <dbReference type="ARBA" id="ARBA00006432"/>
    </source>
</evidence>
<dbReference type="EMBL" id="BDHI01000014">
    <property type="protein sequence ID" value="GCB22090.1"/>
    <property type="molecule type" value="Genomic_DNA"/>
</dbReference>
<dbReference type="InterPro" id="IPR045851">
    <property type="entry name" value="AMP-bd_C_sf"/>
</dbReference>
<dbReference type="InterPro" id="IPR006553">
    <property type="entry name" value="Leu-rich_rpt_Cys-con_subtyp"/>
</dbReference>
<feature type="region of interest" description="Disordered" evidence="8">
    <location>
        <begin position="14"/>
        <end position="40"/>
    </location>
</feature>
<feature type="domain" description="F-box/LRR-repeat protein 15-like leucin rich repeat" evidence="12">
    <location>
        <begin position="841"/>
        <end position="1080"/>
    </location>
</feature>
<protein>
    <submittedName>
        <fullName evidence="13">SCF E3 ubiquitin ligase complex F-box protein grrA</fullName>
    </submittedName>
</protein>
<dbReference type="InterPro" id="IPR000873">
    <property type="entry name" value="AMP-dep_synth/lig_dom"/>
</dbReference>
<dbReference type="CDD" id="cd09917">
    <property type="entry name" value="F-box_SF"/>
    <property type="match status" value="1"/>
</dbReference>
<feature type="domain" description="AMP-binding enzyme C-terminal" evidence="11">
    <location>
        <begin position="498"/>
        <end position="570"/>
    </location>
</feature>
<dbReference type="GO" id="GO:0006631">
    <property type="term" value="P:fatty acid metabolic process"/>
    <property type="evidence" value="ECO:0007669"/>
    <property type="project" value="UniProtKB-KW"/>
</dbReference>
<dbReference type="SUPFAM" id="SSF56801">
    <property type="entry name" value="Acetyl-CoA synthetase-like"/>
    <property type="match status" value="1"/>
</dbReference>
<dbReference type="Pfam" id="PF00501">
    <property type="entry name" value="AMP-binding"/>
    <property type="match status" value="1"/>
</dbReference>
<dbReference type="InterPro" id="IPR057207">
    <property type="entry name" value="FBXL15_LRR"/>
</dbReference>
<sequence length="1194" mass="132039">MSSAKDRLSGLLGHLIPSSSSSASSTPNTQGPSTALRENNNNKVNFHTLSPAYFLQRSAAIEPDAEAIYHITSDGQELRRTYLEFADRARGLAYFLKKRGFKRVGILCPNTPAFLESIFGIGAAGAVNIAVNYRLKEDDIAYIFTHSEAEVIIVDKEFLPLLRVYREAKPEIPIIVDTDTDAAEGQLSGPFDEAVLEGLKYDIATGDKGWEGLESQAGSEDDVIALAYTSGTTSRPKGVEYTNRGAYLAALGNVVESGLNVFNGRCRYLWILPMFHAVGWTFPWAVTAARGTHYCLRKVDYGQIWKLFKTEGITHFNAAPTVNTLLCNHPNAERLSTPVIVQVAGSPPTPHLFEQMTSLNLRPVHVYGMTETYGPTTRCYMLPAWDQLPRDEKFRRMARQGHGFLTSLPTRVIKTDVPEGTIIDVKRDGKEIGEIAFVGNICAQGYYKDAEATRKLFAGGVLHSGDLAVWHPDGAIQILDRAKDIIISGGENISSVALESMLVTHPDILEVGVVAVPDTHWGERPKAFVTTKQGRHLEGKEVIDWARNQSQISKFMLPREVEVVAELPKTTFHIHGERNQDATEHDQGSVPAHLIPIPTAVPMPRQRQPARFSSEAPSESSTSSTSPDRTADEDTDFFTAQANDSQSSVGVATRDAHPHHDTDLDLPPIGRLPPEILIAIFAKLSSPSDMLSCMRVCRGWAANCVGILWHRPSCNNWDNMKSITASVGKSDSFFPYSQLIRRLNLSALTDDVSDGTVVPFAQCNRIERLTLTNCSKLTDKGVSDLVEGNRHLQALDVSDLRHLTDHTLYTIARNCARLQGLNITGCVNVTDDSLITVSRNCRQIKRLKLNGVTQVTDKAIMSFAQSCPAILEIDLHDCKLVTNPSVTSLMTTLQNLRELRLAHCTEIDDTAFLELPRQLSMDSLRILDLTSCESVRDDAVERIVAAAPRLRNLVLAKCRFITDRAVWAICRLGKNLHYVHLGHCSNITDAAVIQLVKSCNRIRYIDLACCIRLTDTSVQQLATLPKLRRIGLVKCQNITDNSIRALAGSKAAHHSGGVSSLERVHLSYCVRLTIEGIHALLNSCPRLTHLSLTGVQAFLREELTVFCREAPSEFTHQQREVFCVFSGEGVNRLRDFLNRIIPPPPPTRDMTEATMYDDDEELEDEENQVTGLMHATAATAIHDDDYIDIGHTHG</sequence>
<keyword evidence="4" id="KW-0677">Repeat</keyword>
<dbReference type="FunFam" id="3.80.10.10:FF:000251">
    <property type="entry name" value="Ubiquitin ligase complex F-box protein GRR1"/>
    <property type="match status" value="1"/>
</dbReference>
<dbReference type="SUPFAM" id="SSF52047">
    <property type="entry name" value="RNI-like"/>
    <property type="match status" value="1"/>
</dbReference>
<feature type="domain" description="F-box" evidence="10">
    <location>
        <begin position="669"/>
        <end position="714"/>
    </location>
</feature>
<dbReference type="InterPro" id="IPR025110">
    <property type="entry name" value="AMP-bd_C"/>
</dbReference>
<keyword evidence="3" id="KW-0433">Leucine-rich repeat</keyword>
<dbReference type="GO" id="GO:0016874">
    <property type="term" value="F:ligase activity"/>
    <property type="evidence" value="ECO:0007669"/>
    <property type="project" value="UniProtKB-KW"/>
</dbReference>
<feature type="compositionally biased region" description="Polar residues" evidence="8">
    <location>
        <begin position="638"/>
        <end position="650"/>
    </location>
</feature>
<dbReference type="PANTHER" id="PTHR43859">
    <property type="entry name" value="ACYL-ACTIVATING ENZYME"/>
    <property type="match status" value="1"/>
</dbReference>
<dbReference type="Pfam" id="PF12937">
    <property type="entry name" value="F-box-like"/>
    <property type="match status" value="1"/>
</dbReference>
<evidence type="ECO:0000256" key="6">
    <source>
        <dbReference type="ARBA" id="ARBA00022832"/>
    </source>
</evidence>
<evidence type="ECO:0000256" key="3">
    <source>
        <dbReference type="ARBA" id="ARBA00022614"/>
    </source>
</evidence>
<dbReference type="Proteomes" id="UP000286921">
    <property type="component" value="Unassembled WGS sequence"/>
</dbReference>
<proteinExistence type="inferred from homology"/>
<keyword evidence="5" id="KW-0833">Ubl conjugation pathway</keyword>
<dbReference type="Pfam" id="PF13193">
    <property type="entry name" value="AMP-binding_C"/>
    <property type="match status" value="1"/>
</dbReference>
<dbReference type="SMART" id="SM00367">
    <property type="entry name" value="LRR_CC"/>
    <property type="match status" value="12"/>
</dbReference>
<dbReference type="InterPro" id="IPR001810">
    <property type="entry name" value="F-box_dom"/>
</dbReference>
<comment type="caution">
    <text evidence="13">The sequence shown here is derived from an EMBL/GenBank/DDBJ whole genome shotgun (WGS) entry which is preliminary data.</text>
</comment>
<feature type="domain" description="AMP-dependent synthetase/ligase" evidence="9">
    <location>
        <begin position="55"/>
        <end position="447"/>
    </location>
</feature>
<evidence type="ECO:0000256" key="7">
    <source>
        <dbReference type="ARBA" id="ARBA00023098"/>
    </source>
</evidence>
<keyword evidence="6" id="KW-0276">Fatty acid metabolism</keyword>
<organism evidence="13 14">
    <name type="scientific">Aspergillus awamori</name>
    <name type="common">Black koji mold</name>
    <dbReference type="NCBI Taxonomy" id="105351"/>
    <lineage>
        <taxon>Eukaryota</taxon>
        <taxon>Fungi</taxon>
        <taxon>Dikarya</taxon>
        <taxon>Ascomycota</taxon>
        <taxon>Pezizomycotina</taxon>
        <taxon>Eurotiomycetes</taxon>
        <taxon>Eurotiomycetidae</taxon>
        <taxon>Eurotiales</taxon>
        <taxon>Aspergillaceae</taxon>
        <taxon>Aspergillus</taxon>
    </lineage>
</organism>
<dbReference type="InterPro" id="IPR032675">
    <property type="entry name" value="LRR_dom_sf"/>
</dbReference>
<evidence type="ECO:0000256" key="2">
    <source>
        <dbReference type="ARBA" id="ARBA00022598"/>
    </source>
</evidence>
<dbReference type="Gene3D" id="3.80.10.10">
    <property type="entry name" value="Ribonuclease Inhibitor"/>
    <property type="match status" value="3"/>
</dbReference>
<keyword evidence="2 13" id="KW-0436">Ligase</keyword>
<evidence type="ECO:0000313" key="14">
    <source>
        <dbReference type="Proteomes" id="UP000286921"/>
    </source>
</evidence>
<reference evidence="13 14" key="1">
    <citation type="submission" date="2016-09" db="EMBL/GenBank/DDBJ databases">
        <title>Aspergillus awamori IFM 58123T.</title>
        <authorList>
            <person name="Kusuya Y."/>
            <person name="Shimizu M."/>
            <person name="Takahashi H."/>
            <person name="Yaguchi T."/>
        </authorList>
    </citation>
    <scope>NUCLEOTIDE SEQUENCE [LARGE SCALE GENOMIC DNA]</scope>
    <source>
        <strain evidence="13 14">IFM 58123</strain>
    </source>
</reference>
<feature type="compositionally biased region" description="Low complexity" evidence="8">
    <location>
        <begin position="613"/>
        <end position="627"/>
    </location>
</feature>
<dbReference type="AlphaFoldDB" id="A0A401KS28"/>
<evidence type="ECO:0000256" key="8">
    <source>
        <dbReference type="SAM" id="MobiDB-lite"/>
    </source>
</evidence>
<keyword evidence="14" id="KW-1185">Reference proteome</keyword>
<feature type="compositionally biased region" description="Polar residues" evidence="8">
    <location>
        <begin position="26"/>
        <end position="40"/>
    </location>
</feature>
<gene>
    <name evidence="13" type="ORF">AAWM_04975</name>
</gene>
<dbReference type="Gene3D" id="3.30.300.30">
    <property type="match status" value="1"/>
</dbReference>
<dbReference type="SUPFAM" id="SSF81383">
    <property type="entry name" value="F-box domain"/>
    <property type="match status" value="1"/>
</dbReference>